<dbReference type="InterPro" id="IPR003033">
    <property type="entry name" value="SCP2_sterol-bd_dom"/>
</dbReference>
<proteinExistence type="inferred from homology"/>
<dbReference type="GO" id="GO:0005737">
    <property type="term" value="C:cytoplasm"/>
    <property type="evidence" value="ECO:0007669"/>
    <property type="project" value="UniProtKB-SubCell"/>
</dbReference>
<dbReference type="InterPro" id="IPR038989">
    <property type="entry name" value="UbiJ"/>
</dbReference>
<dbReference type="Pfam" id="PF02036">
    <property type="entry name" value="SCP2"/>
    <property type="match status" value="1"/>
</dbReference>
<dbReference type="STRING" id="1300342.I596_3759"/>
<dbReference type="PANTHER" id="PTHR38693:SF1">
    <property type="entry name" value="UBIQUINONE BIOSYNTHESIS ACCESSORY FACTOR UBIJ"/>
    <property type="match status" value="1"/>
</dbReference>
<sequence length="218" mass="22863">MPTPAAGVARTPSRTLSILGRLLEEALARALALDPETGRRVAALDGRSVVLRFDGTGLALRATVDEGRLRIGPASDDGDLRLAATPGALLAMAATRGGDAPLAPGRIEIAGDAELARRLERIVHGFTPDIDEAFARAFGDVAGFQVARLARGGAGWVRAAAGALARDTADYLVEESRDLVAKAEVETFLDEVDALRERSDRLHARVQRLAGRVPGAGT</sequence>
<evidence type="ECO:0000259" key="2">
    <source>
        <dbReference type="Pfam" id="PF02036"/>
    </source>
</evidence>
<comment type="subcellular location">
    <subcellularLocation>
        <location evidence="1">Cytoplasm</location>
    </subcellularLocation>
</comment>
<evidence type="ECO:0000256" key="1">
    <source>
        <dbReference type="HAMAP-Rule" id="MF_02215"/>
    </source>
</evidence>
<dbReference type="KEGG" id="dko:I596_3759"/>
<dbReference type="HAMAP" id="MF_02215">
    <property type="entry name" value="UbiJ"/>
    <property type="match status" value="1"/>
</dbReference>
<comment type="pathway">
    <text evidence="1">Cofactor biosynthesis; ubiquinone biosynthesis.</text>
</comment>
<dbReference type="Proteomes" id="UP000076830">
    <property type="component" value="Chromosome"/>
</dbReference>
<organism evidence="3 4">
    <name type="scientific">Dokdonella koreensis DS-123</name>
    <dbReference type="NCBI Taxonomy" id="1300342"/>
    <lineage>
        <taxon>Bacteria</taxon>
        <taxon>Pseudomonadati</taxon>
        <taxon>Pseudomonadota</taxon>
        <taxon>Gammaproteobacteria</taxon>
        <taxon>Lysobacterales</taxon>
        <taxon>Rhodanobacteraceae</taxon>
        <taxon>Dokdonella</taxon>
    </lineage>
</organism>
<feature type="domain" description="SCP2" evidence="2">
    <location>
        <begin position="28"/>
        <end position="123"/>
    </location>
</feature>
<evidence type="ECO:0000313" key="4">
    <source>
        <dbReference type="Proteomes" id="UP000076830"/>
    </source>
</evidence>
<dbReference type="GO" id="GO:0006744">
    <property type="term" value="P:ubiquinone biosynthetic process"/>
    <property type="evidence" value="ECO:0007669"/>
    <property type="project" value="UniProtKB-UniRule"/>
</dbReference>
<dbReference type="UniPathway" id="UPA00232"/>
<dbReference type="AlphaFoldDB" id="A0A167HAL6"/>
<name>A0A167HAL6_9GAMM</name>
<dbReference type="SUPFAM" id="SSF55718">
    <property type="entry name" value="SCP-like"/>
    <property type="match status" value="1"/>
</dbReference>
<accession>A0A167HAL6</accession>
<gene>
    <name evidence="1" type="primary">ubiJ</name>
    <name evidence="3" type="ORF">I596_3759</name>
</gene>
<protein>
    <recommendedName>
        <fullName evidence="1">Ubiquinone biosynthesis accessory factor UbiJ</fullName>
    </recommendedName>
</protein>
<evidence type="ECO:0000313" key="3">
    <source>
        <dbReference type="EMBL" id="ANB19742.1"/>
    </source>
</evidence>
<dbReference type="OrthoDB" id="5965909at2"/>
<comment type="similarity">
    <text evidence="1">Belongs to the UbiJ family.</text>
</comment>
<dbReference type="RefSeq" id="WP_067650992.1">
    <property type="nucleotide sequence ID" value="NZ_CP015249.1"/>
</dbReference>
<dbReference type="PANTHER" id="PTHR38693">
    <property type="entry name" value="UBIQUINONE BIOSYNTHESIS PROTEIN UBIJ"/>
    <property type="match status" value="1"/>
</dbReference>
<comment type="function">
    <text evidence="1">Required for ubiquinone (coenzyme Q) biosynthesis. Binds hydrophobic ubiquinone biosynthetic intermediates via its SCP2 domain and is essential for the stability of the Ubi complex. May constitute a docking platform where Ubi enzymes assemble and access their SCP2-bound polyprenyl substrates.</text>
</comment>
<keyword evidence="1" id="KW-0963">Cytoplasm</keyword>
<dbReference type="EMBL" id="CP015249">
    <property type="protein sequence ID" value="ANB19742.1"/>
    <property type="molecule type" value="Genomic_DNA"/>
</dbReference>
<reference evidence="3 4" key="1">
    <citation type="submission" date="2016-04" db="EMBL/GenBank/DDBJ databases">
        <title>Complete genome sequence of Dokdonella koreensis DS-123T.</title>
        <authorList>
            <person name="Kim J.F."/>
            <person name="Lee H."/>
            <person name="Kwak M.-J."/>
        </authorList>
    </citation>
    <scope>NUCLEOTIDE SEQUENCE [LARGE SCALE GENOMIC DNA]</scope>
    <source>
        <strain evidence="3 4">DS-123</strain>
    </source>
</reference>
<keyword evidence="4" id="KW-1185">Reference proteome</keyword>
<dbReference type="InterPro" id="IPR036527">
    <property type="entry name" value="SCP2_sterol-bd_dom_sf"/>
</dbReference>
<keyword evidence="1" id="KW-0831">Ubiquinone biosynthesis</keyword>